<sequence>MEVSRREESRWREMEDQCRRRRRRSTRTEKKTKLCEIQKVLAVNGVATYFRVLDVVHRYMPHCQKKVNGREVKLSESQQQYYDGDDDIINESSRNCEYSSSSSSSTNSASSTSSNTNSCSSSSSDNSCNHRIQYQRITVATASDDDGDESPKMMKSRFFCFQRPGCSSDDFAPLAATIYLSDGEQMLPNNCQLFAKDDGSPPPNCNPFDSAATFKCFPFLKERDPGNDLLDYTYDPNISGPIRYPERPYFWSDKHFSATDCRKLANGCFSSGSRWSSCGTQQKMPNPVVYVPRRYSNSNNMSTKTSSRNILQQKSNHCLPGNCKNLSSTSTTAMVPAAAEATTTAQAAATTAVQASELTSQSNHYPKRLLNTSNFFAVNGNSSISDYAHSTVFPLIELSDSQA</sequence>
<name>A0A0N5B0Z0_9BILA</name>
<evidence type="ECO:0000313" key="2">
    <source>
        <dbReference type="Proteomes" id="UP000046393"/>
    </source>
</evidence>
<proteinExistence type="predicted"/>
<keyword evidence="2" id="KW-1185">Reference proteome</keyword>
<organism evidence="2 3">
    <name type="scientific">Syphacia muris</name>
    <dbReference type="NCBI Taxonomy" id="451379"/>
    <lineage>
        <taxon>Eukaryota</taxon>
        <taxon>Metazoa</taxon>
        <taxon>Ecdysozoa</taxon>
        <taxon>Nematoda</taxon>
        <taxon>Chromadorea</taxon>
        <taxon>Rhabditida</taxon>
        <taxon>Spirurina</taxon>
        <taxon>Oxyuridomorpha</taxon>
        <taxon>Oxyuroidea</taxon>
        <taxon>Oxyuridae</taxon>
        <taxon>Syphacia</taxon>
    </lineage>
</organism>
<feature type="region of interest" description="Disordered" evidence="1">
    <location>
        <begin position="93"/>
        <end position="127"/>
    </location>
</feature>
<accession>A0A0N5B0Z0</accession>
<evidence type="ECO:0000313" key="3">
    <source>
        <dbReference type="WBParaSite" id="SMUV_0001094201-mRNA-1"/>
    </source>
</evidence>
<reference evidence="3" key="1">
    <citation type="submission" date="2017-02" db="UniProtKB">
        <authorList>
            <consortium name="WormBaseParasite"/>
        </authorList>
    </citation>
    <scope>IDENTIFICATION</scope>
</reference>
<dbReference type="AlphaFoldDB" id="A0A0N5B0Z0"/>
<protein>
    <submittedName>
        <fullName evidence="3">SERTA domain-containing protein</fullName>
    </submittedName>
</protein>
<evidence type="ECO:0000256" key="1">
    <source>
        <dbReference type="SAM" id="MobiDB-lite"/>
    </source>
</evidence>
<dbReference type="WBParaSite" id="SMUV_0001094201-mRNA-1">
    <property type="protein sequence ID" value="SMUV_0001094201-mRNA-1"/>
    <property type="gene ID" value="SMUV_0001094201"/>
</dbReference>
<dbReference type="Proteomes" id="UP000046393">
    <property type="component" value="Unplaced"/>
</dbReference>